<dbReference type="PANTHER" id="PTHR21666">
    <property type="entry name" value="PEPTIDASE-RELATED"/>
    <property type="match status" value="1"/>
</dbReference>
<accession>A0ABP7D7U5</accession>
<dbReference type="SUPFAM" id="SSF51261">
    <property type="entry name" value="Duplicated hybrid motif"/>
    <property type="match status" value="1"/>
</dbReference>
<dbReference type="EMBL" id="BAABCJ010000002">
    <property type="protein sequence ID" value="GAA3700842.1"/>
    <property type="molecule type" value="Genomic_DNA"/>
</dbReference>
<dbReference type="PANTHER" id="PTHR21666:SF270">
    <property type="entry name" value="MUREIN HYDROLASE ACTIVATOR ENVC"/>
    <property type="match status" value="1"/>
</dbReference>
<keyword evidence="2" id="KW-0732">Signal</keyword>
<organism evidence="4 5">
    <name type="scientific">Zhihengliuella alba</name>
    <dbReference type="NCBI Taxonomy" id="547018"/>
    <lineage>
        <taxon>Bacteria</taxon>
        <taxon>Bacillati</taxon>
        <taxon>Actinomycetota</taxon>
        <taxon>Actinomycetes</taxon>
        <taxon>Micrococcales</taxon>
        <taxon>Micrococcaceae</taxon>
        <taxon>Zhihengliuella</taxon>
    </lineage>
</organism>
<feature type="chain" id="PRO_5045361736" description="M23ase beta-sheet core domain-containing protein" evidence="2">
    <location>
        <begin position="23"/>
        <end position="185"/>
    </location>
</feature>
<dbReference type="Pfam" id="PF01551">
    <property type="entry name" value="Peptidase_M23"/>
    <property type="match status" value="1"/>
</dbReference>
<evidence type="ECO:0000313" key="4">
    <source>
        <dbReference type="EMBL" id="GAA3700842.1"/>
    </source>
</evidence>
<sequence length="185" mass="18585">MPTRLLALAAAVVLLAPTAADTGPAPPRPPQSAAFHAASPQQAPVRPGAWDWPLGSPAAPPVVAAPFDAPETRWGAGHRGADLVAEAGQAVHAPAAGTVAFVGVVVDRPVLTIDHGGGLLTSFEPLASDLAVGARVEAGQAVGTIADGGHCGGSCLHWGLRVDGVYTDPLPTVRDLRPSILLPVP</sequence>
<dbReference type="Proteomes" id="UP001501536">
    <property type="component" value="Unassembled WGS sequence"/>
</dbReference>
<feature type="signal peptide" evidence="2">
    <location>
        <begin position="1"/>
        <end position="22"/>
    </location>
</feature>
<feature type="domain" description="M23ase beta-sheet core" evidence="3">
    <location>
        <begin position="77"/>
        <end position="169"/>
    </location>
</feature>
<comment type="caution">
    <text evidence="4">The sequence shown here is derived from an EMBL/GenBank/DDBJ whole genome shotgun (WGS) entry which is preliminary data.</text>
</comment>
<dbReference type="RefSeq" id="WP_344881726.1">
    <property type="nucleotide sequence ID" value="NZ_BAABCJ010000002.1"/>
</dbReference>
<evidence type="ECO:0000259" key="3">
    <source>
        <dbReference type="Pfam" id="PF01551"/>
    </source>
</evidence>
<keyword evidence="5" id="KW-1185">Reference proteome</keyword>
<evidence type="ECO:0000256" key="2">
    <source>
        <dbReference type="SAM" id="SignalP"/>
    </source>
</evidence>
<dbReference type="Gene3D" id="2.70.70.10">
    <property type="entry name" value="Glucose Permease (Domain IIA)"/>
    <property type="match status" value="1"/>
</dbReference>
<protein>
    <recommendedName>
        <fullName evidence="3">M23ase beta-sheet core domain-containing protein</fullName>
    </recommendedName>
</protein>
<dbReference type="CDD" id="cd12797">
    <property type="entry name" value="M23_peptidase"/>
    <property type="match status" value="1"/>
</dbReference>
<evidence type="ECO:0000256" key="1">
    <source>
        <dbReference type="SAM" id="MobiDB-lite"/>
    </source>
</evidence>
<evidence type="ECO:0000313" key="5">
    <source>
        <dbReference type="Proteomes" id="UP001501536"/>
    </source>
</evidence>
<reference evidence="5" key="1">
    <citation type="journal article" date="2019" name="Int. J. Syst. Evol. Microbiol.">
        <title>The Global Catalogue of Microorganisms (GCM) 10K type strain sequencing project: providing services to taxonomists for standard genome sequencing and annotation.</title>
        <authorList>
            <consortium name="The Broad Institute Genomics Platform"/>
            <consortium name="The Broad Institute Genome Sequencing Center for Infectious Disease"/>
            <person name="Wu L."/>
            <person name="Ma J."/>
        </authorList>
    </citation>
    <scope>NUCLEOTIDE SEQUENCE [LARGE SCALE GENOMIC DNA]</scope>
    <source>
        <strain evidence="5">JCM 16961</strain>
    </source>
</reference>
<feature type="region of interest" description="Disordered" evidence="1">
    <location>
        <begin position="22"/>
        <end position="49"/>
    </location>
</feature>
<gene>
    <name evidence="4" type="ORF">GCM10022377_12790</name>
</gene>
<dbReference type="InterPro" id="IPR050570">
    <property type="entry name" value="Cell_wall_metabolism_enzyme"/>
</dbReference>
<dbReference type="InterPro" id="IPR016047">
    <property type="entry name" value="M23ase_b-sheet_dom"/>
</dbReference>
<name>A0ABP7D7U5_9MICC</name>
<dbReference type="InterPro" id="IPR011055">
    <property type="entry name" value="Dup_hybrid_motif"/>
</dbReference>
<proteinExistence type="predicted"/>